<reference evidence="4 5" key="1">
    <citation type="submission" date="2024-05" db="EMBL/GenBank/DDBJ databases">
        <authorList>
            <person name="Wallberg A."/>
        </authorList>
    </citation>
    <scope>NUCLEOTIDE SEQUENCE [LARGE SCALE GENOMIC DNA]</scope>
</reference>
<accession>A0AAV2RGB8</accession>
<evidence type="ECO:0000256" key="3">
    <source>
        <dbReference type="ARBA" id="ARBA00022677"/>
    </source>
</evidence>
<proteinExistence type="inferred from homology"/>
<evidence type="ECO:0000256" key="1">
    <source>
        <dbReference type="ARBA" id="ARBA00004502"/>
    </source>
</evidence>
<name>A0AAV2RGB8_MEGNR</name>
<keyword evidence="5" id="KW-1185">Reference proteome</keyword>
<protein>
    <submittedName>
        <fullName evidence="4">Uncharacterized protein</fullName>
    </submittedName>
</protein>
<keyword evidence="3" id="KW-0551">Lipid droplet</keyword>
<dbReference type="InterPro" id="IPR004279">
    <property type="entry name" value="Perilipin"/>
</dbReference>
<organism evidence="4 5">
    <name type="scientific">Meganyctiphanes norvegica</name>
    <name type="common">Northern krill</name>
    <name type="synonym">Thysanopoda norvegica</name>
    <dbReference type="NCBI Taxonomy" id="48144"/>
    <lineage>
        <taxon>Eukaryota</taxon>
        <taxon>Metazoa</taxon>
        <taxon>Ecdysozoa</taxon>
        <taxon>Arthropoda</taxon>
        <taxon>Crustacea</taxon>
        <taxon>Multicrustacea</taxon>
        <taxon>Malacostraca</taxon>
        <taxon>Eumalacostraca</taxon>
        <taxon>Eucarida</taxon>
        <taxon>Euphausiacea</taxon>
        <taxon>Euphausiidae</taxon>
        <taxon>Meganyctiphanes</taxon>
    </lineage>
</organism>
<dbReference type="GO" id="GO:0019915">
    <property type="term" value="P:lipid storage"/>
    <property type="evidence" value="ECO:0007669"/>
    <property type="project" value="TreeGrafter"/>
</dbReference>
<dbReference type="GO" id="GO:0005811">
    <property type="term" value="C:lipid droplet"/>
    <property type="evidence" value="ECO:0007669"/>
    <property type="project" value="UniProtKB-SubCell"/>
</dbReference>
<dbReference type="PANTHER" id="PTHR14024:SF49">
    <property type="entry name" value="LIPID STORAGE DROPLETS SURFACE-BINDING PROTEIN 1"/>
    <property type="match status" value="1"/>
</dbReference>
<comment type="similarity">
    <text evidence="2">Belongs to the perilipin family.</text>
</comment>
<dbReference type="AlphaFoldDB" id="A0AAV2RGB8"/>
<dbReference type="GO" id="GO:0005829">
    <property type="term" value="C:cytosol"/>
    <property type="evidence" value="ECO:0007669"/>
    <property type="project" value="TreeGrafter"/>
</dbReference>
<dbReference type="GO" id="GO:0010890">
    <property type="term" value="P:positive regulation of triglyceride storage"/>
    <property type="evidence" value="ECO:0007669"/>
    <property type="project" value="TreeGrafter"/>
</dbReference>
<comment type="caution">
    <text evidence="4">The sequence shown here is derived from an EMBL/GenBank/DDBJ whole genome shotgun (WGS) entry which is preliminary data.</text>
</comment>
<sequence length="212" mass="23297">AEGIYVKTKKSNEFVGNALKATEDGIWRAAEGSLPLATNMTTPLVNSVGGWTKLDEWACQGLDRVEKVAPIIKRPTKEIASTTRHFILSVVAGDLKANPKNFQIALRTGMDNRVALVTNSQVYKITANFAEQSLDNIHLFVLRYHTPKKENADAWKKGGVMLKTLLLVQEVGDLLYAVIVQQSLPALQDRANKTQARVGKAAGGLINRMQDK</sequence>
<comment type="subcellular location">
    <subcellularLocation>
        <location evidence="1">Lipid droplet</location>
    </subcellularLocation>
</comment>
<dbReference type="Pfam" id="PF03036">
    <property type="entry name" value="Perilipin"/>
    <property type="match status" value="1"/>
</dbReference>
<evidence type="ECO:0000313" key="4">
    <source>
        <dbReference type="EMBL" id="CAL4124850.1"/>
    </source>
</evidence>
<dbReference type="PANTHER" id="PTHR14024">
    <property type="entry name" value="PERILIPIN"/>
    <property type="match status" value="1"/>
</dbReference>
<dbReference type="EMBL" id="CAXKWB010023092">
    <property type="protein sequence ID" value="CAL4124850.1"/>
    <property type="molecule type" value="Genomic_DNA"/>
</dbReference>
<gene>
    <name evidence="4" type="ORF">MNOR_LOCUS24827</name>
</gene>
<evidence type="ECO:0000256" key="2">
    <source>
        <dbReference type="ARBA" id="ARBA00006311"/>
    </source>
</evidence>
<evidence type="ECO:0000313" key="5">
    <source>
        <dbReference type="Proteomes" id="UP001497623"/>
    </source>
</evidence>
<feature type="non-terminal residue" evidence="4">
    <location>
        <position position="1"/>
    </location>
</feature>
<dbReference type="Proteomes" id="UP001497623">
    <property type="component" value="Unassembled WGS sequence"/>
</dbReference>